<dbReference type="InterPro" id="IPR007110">
    <property type="entry name" value="Ig-like_dom"/>
</dbReference>
<dbReference type="GO" id="GO:0004888">
    <property type="term" value="F:transmembrane signaling receptor activity"/>
    <property type="evidence" value="ECO:0007669"/>
    <property type="project" value="TreeGrafter"/>
</dbReference>
<keyword evidence="1" id="KW-0732">Signal</keyword>
<dbReference type="InterPro" id="IPR036179">
    <property type="entry name" value="Ig-like_dom_sf"/>
</dbReference>
<reference evidence="5" key="1">
    <citation type="submission" date="2020-07" db="EMBL/GenBank/DDBJ databases">
        <title>Clarias magur genome sequencing, assembly and annotation.</title>
        <authorList>
            <person name="Kushwaha B."/>
            <person name="Kumar R."/>
            <person name="Das P."/>
            <person name="Joshi C.G."/>
            <person name="Kumar D."/>
            <person name="Nagpure N.S."/>
            <person name="Pandey M."/>
            <person name="Agarwal S."/>
            <person name="Srivastava S."/>
            <person name="Singh M."/>
            <person name="Sahoo L."/>
            <person name="Jayasankar P."/>
            <person name="Meher P.K."/>
            <person name="Koringa P.G."/>
            <person name="Iquebal M.A."/>
            <person name="Das S.P."/>
            <person name="Bit A."/>
            <person name="Patnaik S."/>
            <person name="Patel N."/>
            <person name="Shah T.M."/>
            <person name="Hinsu A."/>
            <person name="Jena J.K."/>
        </authorList>
    </citation>
    <scope>NUCLEOTIDE SEQUENCE</scope>
    <source>
        <strain evidence="5">CIFAMagur01</strain>
        <tissue evidence="5">Testis</tissue>
    </source>
</reference>
<dbReference type="Pfam" id="PF13895">
    <property type="entry name" value="Ig_2"/>
    <property type="match status" value="2"/>
</dbReference>
<accession>A0A8J4U8C3</accession>
<evidence type="ECO:0000256" key="1">
    <source>
        <dbReference type="ARBA" id="ARBA00022729"/>
    </source>
</evidence>
<dbReference type="GO" id="GO:0006955">
    <property type="term" value="P:immune response"/>
    <property type="evidence" value="ECO:0007669"/>
    <property type="project" value="TreeGrafter"/>
</dbReference>
<feature type="non-terminal residue" evidence="5">
    <location>
        <position position="1"/>
    </location>
</feature>
<feature type="domain" description="Ig-like" evidence="4">
    <location>
        <begin position="207"/>
        <end position="288"/>
    </location>
</feature>
<feature type="non-terminal residue" evidence="5">
    <location>
        <position position="290"/>
    </location>
</feature>
<dbReference type="SUPFAM" id="SSF48726">
    <property type="entry name" value="Immunoglobulin"/>
    <property type="match status" value="3"/>
</dbReference>
<dbReference type="Proteomes" id="UP000727407">
    <property type="component" value="Unassembled WGS sequence"/>
</dbReference>
<evidence type="ECO:0000256" key="3">
    <source>
        <dbReference type="SAM" id="MobiDB-lite"/>
    </source>
</evidence>
<feature type="compositionally biased region" description="Basic and acidic residues" evidence="3">
    <location>
        <begin position="12"/>
        <end position="22"/>
    </location>
</feature>
<dbReference type="PANTHER" id="PTHR11481">
    <property type="entry name" value="IMMUNOGLOBULIN FC RECEPTOR"/>
    <property type="match status" value="1"/>
</dbReference>
<dbReference type="SMART" id="SM00409">
    <property type="entry name" value="IG"/>
    <property type="match status" value="3"/>
</dbReference>
<dbReference type="InterPro" id="IPR013783">
    <property type="entry name" value="Ig-like_fold"/>
</dbReference>
<keyword evidence="2" id="KW-1015">Disulfide bond</keyword>
<dbReference type="AlphaFoldDB" id="A0A8J4U8C3"/>
<organism evidence="5 6">
    <name type="scientific">Clarias magur</name>
    <name type="common">Asian catfish</name>
    <name type="synonym">Macropteronotus magur</name>
    <dbReference type="NCBI Taxonomy" id="1594786"/>
    <lineage>
        <taxon>Eukaryota</taxon>
        <taxon>Metazoa</taxon>
        <taxon>Chordata</taxon>
        <taxon>Craniata</taxon>
        <taxon>Vertebrata</taxon>
        <taxon>Euteleostomi</taxon>
        <taxon>Actinopterygii</taxon>
        <taxon>Neopterygii</taxon>
        <taxon>Teleostei</taxon>
        <taxon>Ostariophysi</taxon>
        <taxon>Siluriformes</taxon>
        <taxon>Clariidae</taxon>
        <taxon>Clarias</taxon>
    </lineage>
</organism>
<evidence type="ECO:0000256" key="2">
    <source>
        <dbReference type="ARBA" id="ARBA00023157"/>
    </source>
</evidence>
<dbReference type="PROSITE" id="PS50835">
    <property type="entry name" value="IG_LIKE"/>
    <property type="match status" value="3"/>
</dbReference>
<dbReference type="GO" id="GO:0009897">
    <property type="term" value="C:external side of plasma membrane"/>
    <property type="evidence" value="ECO:0007669"/>
    <property type="project" value="TreeGrafter"/>
</dbReference>
<proteinExistence type="predicted"/>
<evidence type="ECO:0000313" key="6">
    <source>
        <dbReference type="Proteomes" id="UP000727407"/>
    </source>
</evidence>
<dbReference type="InterPro" id="IPR050488">
    <property type="entry name" value="Ig_Fc_receptor"/>
</dbReference>
<evidence type="ECO:0000259" key="4">
    <source>
        <dbReference type="PROSITE" id="PS50835"/>
    </source>
</evidence>
<dbReference type="Gene3D" id="2.60.40.10">
    <property type="entry name" value="Immunoglobulins"/>
    <property type="match status" value="3"/>
</dbReference>
<name>A0A8J4U8C3_CLAMG</name>
<dbReference type="OrthoDB" id="10012075at2759"/>
<dbReference type="PANTHER" id="PTHR11481:SF64">
    <property type="entry name" value="FC RECEPTOR-LIKE PROTEIN 4"/>
    <property type="match status" value="1"/>
</dbReference>
<gene>
    <name evidence="5" type="ORF">DAT39_019412</name>
</gene>
<comment type="caution">
    <text evidence="5">The sequence shown here is derived from an EMBL/GenBank/DDBJ whole genome shotgun (WGS) entry which is preliminary data.</text>
</comment>
<dbReference type="GO" id="GO:0007166">
    <property type="term" value="P:cell surface receptor signaling pathway"/>
    <property type="evidence" value="ECO:0007669"/>
    <property type="project" value="TreeGrafter"/>
</dbReference>
<dbReference type="InterPro" id="IPR003599">
    <property type="entry name" value="Ig_sub"/>
</dbReference>
<evidence type="ECO:0000313" key="5">
    <source>
        <dbReference type="EMBL" id="KAF5890902.1"/>
    </source>
</evidence>
<feature type="domain" description="Ig-like" evidence="4">
    <location>
        <begin position="114"/>
        <end position="198"/>
    </location>
</feature>
<dbReference type="FunFam" id="2.60.40.10:FF:001607">
    <property type="entry name" value="Leukocyte immune-type receptor TS32.15 L2.5a"/>
    <property type="match status" value="1"/>
</dbReference>
<keyword evidence="6" id="KW-1185">Reference proteome</keyword>
<feature type="region of interest" description="Disordered" evidence="3">
    <location>
        <begin position="1"/>
        <end position="22"/>
    </location>
</feature>
<protein>
    <submittedName>
        <fullName evidence="5">Carcinoembryonic antigen-related cell adhesion molecule 5-like</fullName>
    </submittedName>
</protein>
<sequence>LTGRIHFTQTAEKPKPELTSDHKGDLLTGNPMTLICKLKLQSNGWKFYWSTPTQSTETETAAHYYFYLYYYSYYYISSVSVSYGGQYRCRAGRGNPVYYTHYSDALWVNVNKSPKPVVIIKPDTQVFRGETVTFRCDIQTGGDTEWTYSWYKNNNTQLKDTTQEIIVRPVTGYYDGSKYTCRGRRRDSQLSQISDAVTLSVSAKPRPTVRVSPQSSIYTGDRVTLSCDLPSTGWNILWYKGYQQAKYQKTVDTDSYTLNVASFNEEHYHCKARRGNYESKHSDPATITVK</sequence>
<feature type="domain" description="Ig-like" evidence="4">
    <location>
        <begin position="14"/>
        <end position="91"/>
    </location>
</feature>
<dbReference type="EMBL" id="QNUK01000637">
    <property type="protein sequence ID" value="KAF5890902.1"/>
    <property type="molecule type" value="Genomic_DNA"/>
</dbReference>